<gene>
    <name evidence="5" type="primary">arlD</name>
    <name evidence="5" type="synonym">flaD</name>
    <name evidence="6" type="ORF">APQ99_01940</name>
    <name evidence="5" type="ORF">HBSAL_05660</name>
</gene>
<evidence type="ECO:0000313" key="7">
    <source>
        <dbReference type="Proteomes" id="UP000296216"/>
    </source>
</evidence>
<name>A0A4D6GTB9_HALS9</name>
<dbReference type="EMBL" id="CP038631">
    <property type="protein sequence ID" value="QCC44801.1"/>
    <property type="molecule type" value="Genomic_DNA"/>
</dbReference>
<dbReference type="Proteomes" id="UP000323075">
    <property type="component" value="Unassembled WGS sequence"/>
</dbReference>
<evidence type="ECO:0000259" key="4">
    <source>
        <dbReference type="Pfam" id="PF04659"/>
    </source>
</evidence>
<dbReference type="Pfam" id="PF04659">
    <property type="entry name" value="Arch_fla_DE"/>
    <property type="match status" value="1"/>
</dbReference>
<dbReference type="PANTHER" id="PTHR40698:SF1">
    <property type="entry name" value="FLAGELLA-RELATED PROTEIN D-RELATED"/>
    <property type="match status" value="1"/>
</dbReference>
<dbReference type="AlphaFoldDB" id="A0A4D6GTB9"/>
<dbReference type="EMBL" id="VRYN01000004">
    <property type="protein sequence ID" value="TYO75615.1"/>
    <property type="molecule type" value="Genomic_DNA"/>
</dbReference>
<comment type="subcellular location">
    <subcellularLocation>
        <location evidence="1">Archaeal flagellum</location>
    </subcellularLocation>
</comment>
<feature type="domain" description="Archaeal flagella protein FlaD/E" evidence="4">
    <location>
        <begin position="64"/>
        <end position="153"/>
    </location>
</feature>
<keyword evidence="2" id="KW-0974">Archaeal flagellum</keyword>
<reference evidence="5" key="3">
    <citation type="journal article" name="MicrobiologyOpen">
        <title>Whole-genome comparison between the type strain of Halobacterium salinarum (DSM 3754(T)) and the laboratory strains R1 and NRC-1.</title>
        <authorList>
            <person name="Pfeiffer F."/>
            <person name="Losensky G."/>
            <person name="Marchfelder A."/>
            <person name="Habermann B."/>
            <person name="Dyall-Smith M."/>
        </authorList>
    </citation>
    <scope>NUCLEOTIDE SEQUENCE</scope>
    <source>
        <strain evidence="5">91-R6</strain>
    </source>
</reference>
<evidence type="ECO:0000313" key="5">
    <source>
        <dbReference type="EMBL" id="QCC44801.1"/>
    </source>
</evidence>
<dbReference type="InterPro" id="IPR006752">
    <property type="entry name" value="Arch_fla_DE"/>
</dbReference>
<evidence type="ECO:0000313" key="8">
    <source>
        <dbReference type="Proteomes" id="UP000323075"/>
    </source>
</evidence>
<keyword evidence="6" id="KW-0969">Cilium</keyword>
<dbReference type="GO" id="GO:0097589">
    <property type="term" value="C:archaeal-type flagellum"/>
    <property type="evidence" value="ECO:0007669"/>
    <property type="project" value="UniProtKB-SubCell"/>
</dbReference>
<evidence type="ECO:0000256" key="2">
    <source>
        <dbReference type="ARBA" id="ARBA00022440"/>
    </source>
</evidence>
<sequence length="156" mass="17717">MTLNPREYDPEELRSAARAGGDENIRELKERLKEHEQTTEEAVRSAQLKQLLFMHSSASVESLERPYLETMPGQYAAEITLFEWLDFLLERGGVKRALKAIEYYETVGWVSADAAERLQGHVRGFSGPADDDSHSDLEMSDHVLSLVYIARLSSMQ</sequence>
<accession>A0A4D6GTB9</accession>
<evidence type="ECO:0000313" key="6">
    <source>
        <dbReference type="EMBL" id="TYO75615.1"/>
    </source>
</evidence>
<keyword evidence="6" id="KW-0966">Cell projection</keyword>
<evidence type="ECO:0000256" key="3">
    <source>
        <dbReference type="SAM" id="MobiDB-lite"/>
    </source>
</evidence>
<dbReference type="PANTHER" id="PTHR40698">
    <property type="entry name" value="FLAGELLA-RELATED PROTEIN E-RELATED-RELATED"/>
    <property type="match status" value="1"/>
</dbReference>
<dbReference type="RefSeq" id="WP_010902677.1">
    <property type="nucleotide sequence ID" value="NZ_VRYN01000004.1"/>
</dbReference>
<dbReference type="GO" id="GO:0097588">
    <property type="term" value="P:archaeal or bacterial-type flagellum-dependent cell motility"/>
    <property type="evidence" value="ECO:0007669"/>
    <property type="project" value="InterPro"/>
</dbReference>
<proteinExistence type="predicted"/>
<evidence type="ECO:0000256" key="1">
    <source>
        <dbReference type="ARBA" id="ARBA00004618"/>
    </source>
</evidence>
<feature type="region of interest" description="Disordered" evidence="3">
    <location>
        <begin position="1"/>
        <end position="21"/>
    </location>
</feature>
<dbReference type="GeneID" id="68693763"/>
<reference evidence="5 7" key="1">
    <citation type="journal article" date="2019" name="Microbiol. Resour. Announc.">
        <title>The Genome Sequence of the Halobacterium salinarum Type Strain Is Closely Related to That of Laboratory Strains NRC-1 and R1.</title>
        <authorList>
            <person name="Pfeiffer F."/>
            <person name="Marchfelder A."/>
            <person name="Habermann B."/>
            <person name="Dyall-Smith M.L."/>
        </authorList>
    </citation>
    <scope>NUCLEOTIDE SEQUENCE [LARGE SCALE GENOMIC DNA]</scope>
    <source>
        <strain evidence="5">91-R6</strain>
        <strain evidence="7">ATCC 33171 / DSM 3754 / JCM 8978 / NBRC 102687 / NCIMB 764 / 91-R6</strain>
    </source>
</reference>
<keyword evidence="6" id="KW-0282">Flagellum</keyword>
<organism evidence="5 7">
    <name type="scientific">Halobacterium salinarum (strain ATCC 33171 / DSM 3754 / JCM 8978 / NBRC 102687 / NCIMB 764 / 91-R6)</name>
    <dbReference type="NCBI Taxonomy" id="2597657"/>
    <lineage>
        <taxon>Archaea</taxon>
        <taxon>Methanobacteriati</taxon>
        <taxon>Methanobacteriota</taxon>
        <taxon>Stenosarchaea group</taxon>
        <taxon>Halobacteria</taxon>
        <taxon>Halobacteriales</taxon>
        <taxon>Halobacteriaceae</taxon>
        <taxon>Halobacterium</taxon>
    </lineage>
</organism>
<protein>
    <submittedName>
        <fullName evidence="5">Arl cluster protein ArlD</fullName>
    </submittedName>
    <submittedName>
        <fullName evidence="6">Flagellar protein FlaE</fullName>
    </submittedName>
</protein>
<dbReference type="InterPro" id="IPR052494">
    <property type="entry name" value="Flagella_assembly_related"/>
</dbReference>
<reference evidence="6 8" key="2">
    <citation type="submission" date="2019-07" db="EMBL/GenBank/DDBJ databases">
        <title>Genomic Encyclopedia of Archaeal and Bacterial Type Strains, Phase II (KMG-II): from individual species to whole genera.</title>
        <authorList>
            <person name="Goeker M."/>
        </authorList>
    </citation>
    <scope>NUCLEOTIDE SEQUENCE [LARGE SCALE GENOMIC DNA]</scope>
    <source>
        <strain evidence="6 8">DSM 3754</strain>
    </source>
</reference>
<dbReference type="Proteomes" id="UP000296216">
    <property type="component" value="Chromosome"/>
</dbReference>